<evidence type="ECO:0000256" key="1">
    <source>
        <dbReference type="SAM" id="MobiDB-lite"/>
    </source>
</evidence>
<proteinExistence type="predicted"/>
<evidence type="ECO:0000313" key="3">
    <source>
        <dbReference type="Proteomes" id="UP001164746"/>
    </source>
</evidence>
<keyword evidence="3" id="KW-1185">Reference proteome</keyword>
<feature type="compositionally biased region" description="Polar residues" evidence="1">
    <location>
        <begin position="623"/>
        <end position="653"/>
    </location>
</feature>
<feature type="non-terminal residue" evidence="2">
    <location>
        <position position="899"/>
    </location>
</feature>
<feature type="region of interest" description="Disordered" evidence="1">
    <location>
        <begin position="623"/>
        <end position="720"/>
    </location>
</feature>
<feature type="region of interest" description="Disordered" evidence="1">
    <location>
        <begin position="221"/>
        <end position="291"/>
    </location>
</feature>
<organism evidence="2 3">
    <name type="scientific">Mya arenaria</name>
    <name type="common">Soft-shell clam</name>
    <dbReference type="NCBI Taxonomy" id="6604"/>
    <lineage>
        <taxon>Eukaryota</taxon>
        <taxon>Metazoa</taxon>
        <taxon>Spiralia</taxon>
        <taxon>Lophotrochozoa</taxon>
        <taxon>Mollusca</taxon>
        <taxon>Bivalvia</taxon>
        <taxon>Autobranchia</taxon>
        <taxon>Heteroconchia</taxon>
        <taxon>Euheterodonta</taxon>
        <taxon>Imparidentia</taxon>
        <taxon>Neoheterodontei</taxon>
        <taxon>Myida</taxon>
        <taxon>Myoidea</taxon>
        <taxon>Myidae</taxon>
        <taxon>Mya</taxon>
    </lineage>
</organism>
<dbReference type="EMBL" id="CP111028">
    <property type="protein sequence ID" value="WAR32022.1"/>
    <property type="molecule type" value="Genomic_DNA"/>
</dbReference>
<name>A0ABY7GFA0_MYAAR</name>
<reference evidence="2" key="1">
    <citation type="submission" date="2022-11" db="EMBL/GenBank/DDBJ databases">
        <title>Centuries of genome instability and evolution in soft-shell clam transmissible cancer (bioRxiv).</title>
        <authorList>
            <person name="Hart S.F.M."/>
            <person name="Yonemitsu M.A."/>
            <person name="Giersch R.M."/>
            <person name="Beal B.F."/>
            <person name="Arriagada G."/>
            <person name="Davis B.W."/>
            <person name="Ostrander E.A."/>
            <person name="Goff S.P."/>
            <person name="Metzger M.J."/>
        </authorList>
    </citation>
    <scope>NUCLEOTIDE SEQUENCE</scope>
    <source>
        <strain evidence="2">MELC-2E11</strain>
        <tissue evidence="2">Siphon/mantle</tissue>
    </source>
</reference>
<dbReference type="Proteomes" id="UP001164746">
    <property type="component" value="Chromosome 17"/>
</dbReference>
<gene>
    <name evidence="2" type="ORF">MAR_034564</name>
</gene>
<feature type="compositionally biased region" description="Basic and acidic residues" evidence="1">
    <location>
        <begin position="669"/>
        <end position="678"/>
    </location>
</feature>
<sequence>KELFEDYHRKNKTVPYFDFRCGKCITGFRSRHKAGRSSFSTFVKRMEWMTSEPFSCHMCKSPFVVNLKKSGKKGGRSRHMPLPKIRIDKNTNQEMQLCNACVALYDKPLRRRISKPVDVPTEEQQTKYKEGITLALTHRRLLQDWRTRAQQGQAEARRVLAEMLTPAGATHFNCNTFITMVTGCSNSTITKVCNHMTLTGGIRDPPEHGLKKYWQEHFKKAGTRSENTETQDAEIAEGSGKRKKTVSEHPSKSQSPPAVSHPPAVPASTGHMVVQGRAQTHTSRESELPSMQVIPNSRNSSLTGQQILNQPVKIPLTNKDVDLNPPMMDHSNFQLFMPPPPKYRENLSYTNKLREMSRNMTFSMTSQPMTPHLVTSHHVTSHQMTSLPVTTLSMTSLAPQANMSNYGLIHPIVQQQIQNNQSQSFVDQHLSHLQQMQLQSPVEIVQRANIIESQPPMVPTLVQQMTLDPSQSYQLVTDQGNPCMRANMVKNCQAQDPGKLVEILKRETDRENQVSIDGMEMCEIEASPSIEEMIRVAESDAGNIPLGRMEYRPHSRTGLLAESDMANQQGKHDFRPLIQTGLVPRSDIVTNQVQKLEYRPLSQTGLVADNELINQKYRPQIQADTETGSVASQPEYVAQNQTGSERDTVTGQSEIIHDYKPQENISTKADSKVESSEHRPKKGTGLASKSFIVKDKHENKSQTMAGMGSQKNARATGKTKKRNNKKWLTFFSVSVIPPVRVGSASSLPTSKPWLPAAPHTEITWTLVGVSKVPSTHILQLNLPGPNLFGGPGPICLGPMNPGGPFPIIGGGPLIPIGPGGGIPIGGGMPGGNICINISGDGTDGSDFAIAVLGETGLGGAFGALPELLVGGVAPELRRFFFTGLTADLVSRLSMKPVLS</sequence>
<feature type="compositionally biased region" description="Polar residues" evidence="1">
    <location>
        <begin position="701"/>
        <end position="713"/>
    </location>
</feature>
<evidence type="ECO:0000313" key="2">
    <source>
        <dbReference type="EMBL" id="WAR32022.1"/>
    </source>
</evidence>
<protein>
    <submittedName>
        <fullName evidence="2">Uncharacterized protein</fullName>
    </submittedName>
</protein>
<accession>A0ABY7GFA0</accession>